<proteinExistence type="inferred from homology"/>
<comment type="similarity">
    <text evidence="1 2">Belongs to the phD/YefM antitoxin family.</text>
</comment>
<dbReference type="InterPro" id="IPR006442">
    <property type="entry name" value="Antitoxin_Phd/YefM"/>
</dbReference>
<comment type="function">
    <text evidence="2">Antitoxin component of a type II toxin-antitoxin (TA) system.</text>
</comment>
<dbReference type="EMBL" id="CP158568">
    <property type="protein sequence ID" value="XBY43620.1"/>
    <property type="molecule type" value="Genomic_DNA"/>
</dbReference>
<gene>
    <name evidence="3" type="ORF">ABS361_16265</name>
</gene>
<evidence type="ECO:0000256" key="2">
    <source>
        <dbReference type="RuleBase" id="RU362080"/>
    </source>
</evidence>
<reference evidence="3" key="1">
    <citation type="submission" date="2024-06" db="EMBL/GenBank/DDBJ databases">
        <title>Methylostella associata gen. nov., sp. nov., a novel Ancalomicrobiaceae-affiliated facultatively methylotrophic bacteria that feed on methanotrophs of the genus Methylococcus.</title>
        <authorList>
            <person name="Saltykova V."/>
            <person name="Danilova O.V."/>
            <person name="Oshkin I.Y."/>
            <person name="Belova S.E."/>
            <person name="Pimenov N.V."/>
            <person name="Dedysh S.N."/>
        </authorList>
    </citation>
    <scope>NUCLEOTIDE SEQUENCE</scope>
    <source>
        <strain evidence="3">S20</strain>
    </source>
</reference>
<sequence length="90" mass="10354">MKTVSAAEANRHFSKLLREVAGGETVLVTSHGRTVAKLVPAGDDDVERERRREAALREFMELGRRNRIGPIPKWTREELYEDEPYPDTFK</sequence>
<dbReference type="PANTHER" id="PTHR35377">
    <property type="entry name" value="ANTITOXIN VAPB49-RELATED-RELATED"/>
    <property type="match status" value="1"/>
</dbReference>
<organism evidence="3">
    <name type="scientific">Methyloraptor flagellatus</name>
    <dbReference type="NCBI Taxonomy" id="3162530"/>
    <lineage>
        <taxon>Bacteria</taxon>
        <taxon>Pseudomonadati</taxon>
        <taxon>Pseudomonadota</taxon>
        <taxon>Alphaproteobacteria</taxon>
        <taxon>Hyphomicrobiales</taxon>
        <taxon>Ancalomicrobiaceae</taxon>
        <taxon>Methyloraptor</taxon>
    </lineage>
</organism>
<accession>A0AAU7X772</accession>
<dbReference type="RefSeq" id="WP_407048720.1">
    <property type="nucleotide sequence ID" value="NZ_CP158568.1"/>
</dbReference>
<dbReference type="AlphaFoldDB" id="A0AAU7X772"/>
<dbReference type="KEGG" id="mflg:ABS361_16265"/>
<evidence type="ECO:0000313" key="3">
    <source>
        <dbReference type="EMBL" id="XBY43620.1"/>
    </source>
</evidence>
<dbReference type="InterPro" id="IPR036165">
    <property type="entry name" value="YefM-like_sf"/>
</dbReference>
<protein>
    <recommendedName>
        <fullName evidence="2">Antitoxin</fullName>
    </recommendedName>
</protein>
<dbReference type="PANTHER" id="PTHR35377:SF8">
    <property type="entry name" value="ANTITOXIN VAPB22"/>
    <property type="match status" value="1"/>
</dbReference>
<dbReference type="Pfam" id="PF02604">
    <property type="entry name" value="PhdYeFM_antitox"/>
    <property type="match status" value="1"/>
</dbReference>
<name>A0AAU7X772_9HYPH</name>
<dbReference type="NCBIfam" id="TIGR01552">
    <property type="entry name" value="phd_fam"/>
    <property type="match status" value="1"/>
</dbReference>
<dbReference type="SUPFAM" id="SSF143120">
    <property type="entry name" value="YefM-like"/>
    <property type="match status" value="1"/>
</dbReference>
<dbReference type="InterPro" id="IPR051416">
    <property type="entry name" value="phD-YefM_TA_antitoxins"/>
</dbReference>
<dbReference type="Gene3D" id="3.40.1620.10">
    <property type="entry name" value="YefM-like domain"/>
    <property type="match status" value="1"/>
</dbReference>
<evidence type="ECO:0000256" key="1">
    <source>
        <dbReference type="ARBA" id="ARBA00009981"/>
    </source>
</evidence>